<evidence type="ECO:0000313" key="2">
    <source>
        <dbReference type="Proteomes" id="UP000075420"/>
    </source>
</evidence>
<evidence type="ECO:0000313" key="1">
    <source>
        <dbReference type="EMBL" id="KYF53734.1"/>
    </source>
</evidence>
<comment type="caution">
    <text evidence="1">The sequence shown here is derived from an EMBL/GenBank/DDBJ whole genome shotgun (WGS) entry which is preliminary data.</text>
</comment>
<proteinExistence type="predicted"/>
<accession>A0A150PDG3</accession>
<organism evidence="1 2">
    <name type="scientific">Sorangium cellulosum</name>
    <name type="common">Polyangium cellulosum</name>
    <dbReference type="NCBI Taxonomy" id="56"/>
    <lineage>
        <taxon>Bacteria</taxon>
        <taxon>Pseudomonadati</taxon>
        <taxon>Myxococcota</taxon>
        <taxon>Polyangia</taxon>
        <taxon>Polyangiales</taxon>
        <taxon>Polyangiaceae</taxon>
        <taxon>Sorangium</taxon>
    </lineage>
</organism>
<gene>
    <name evidence="1" type="ORF">BE08_00830</name>
</gene>
<protein>
    <submittedName>
        <fullName evidence="1">Uncharacterized protein</fullName>
    </submittedName>
</protein>
<dbReference type="Proteomes" id="UP000075420">
    <property type="component" value="Unassembled WGS sequence"/>
</dbReference>
<reference evidence="1 2" key="1">
    <citation type="submission" date="2014-02" db="EMBL/GenBank/DDBJ databases">
        <title>The small core and large imbalanced accessory genome model reveals a collaborative survival strategy of Sorangium cellulosum strains in nature.</title>
        <authorList>
            <person name="Han K."/>
            <person name="Peng R."/>
            <person name="Blom J."/>
            <person name="Li Y.-Z."/>
        </authorList>
    </citation>
    <scope>NUCLEOTIDE SEQUENCE [LARGE SCALE GENOMIC DNA]</scope>
    <source>
        <strain evidence="1 2">So0157-25</strain>
    </source>
</reference>
<name>A0A150PDG3_SORCE</name>
<dbReference type="EMBL" id="JELY01002060">
    <property type="protein sequence ID" value="KYF53734.1"/>
    <property type="molecule type" value="Genomic_DNA"/>
</dbReference>
<dbReference type="AlphaFoldDB" id="A0A150PDG3"/>
<sequence>MFLFFGLLLLELPMDVFFVESGMRAPWRLDGAIDRGPEAMAAMRRATTDERARLGRAVGERA</sequence>